<feature type="domain" description="Activator of Hsp90 ATPase homologue 1/2-like C-terminal" evidence="2">
    <location>
        <begin position="13"/>
        <end position="136"/>
    </location>
</feature>
<accession>A0ABT6FIT4</accession>
<evidence type="ECO:0000313" key="3">
    <source>
        <dbReference type="EMBL" id="MDG3007444.1"/>
    </source>
</evidence>
<evidence type="ECO:0000313" key="4">
    <source>
        <dbReference type="Proteomes" id="UP001216907"/>
    </source>
</evidence>
<protein>
    <submittedName>
        <fullName evidence="3">SRPBCC domain-containing protein</fullName>
    </submittedName>
</protein>
<dbReference type="InterPro" id="IPR023393">
    <property type="entry name" value="START-like_dom_sf"/>
</dbReference>
<dbReference type="Proteomes" id="UP001216907">
    <property type="component" value="Unassembled WGS sequence"/>
</dbReference>
<dbReference type="InterPro" id="IPR013538">
    <property type="entry name" value="ASHA1/2-like_C"/>
</dbReference>
<dbReference type="Pfam" id="PF08327">
    <property type="entry name" value="AHSA1"/>
    <property type="match status" value="1"/>
</dbReference>
<proteinExistence type="inferred from homology"/>
<name>A0ABT6FIT4_9BACT</name>
<organism evidence="3 4">
    <name type="scientific">Paludisphaera mucosa</name>
    <dbReference type="NCBI Taxonomy" id="3030827"/>
    <lineage>
        <taxon>Bacteria</taxon>
        <taxon>Pseudomonadati</taxon>
        <taxon>Planctomycetota</taxon>
        <taxon>Planctomycetia</taxon>
        <taxon>Isosphaerales</taxon>
        <taxon>Isosphaeraceae</taxon>
        <taxon>Paludisphaera</taxon>
    </lineage>
</organism>
<sequence length="145" mass="15926">MTTFSTERAIPAGPSAVFAAFEDPARLARWWGPDGFSNTFDTFEFRPGGLWIFSMHGPTGTTYPNEALFASIVPDREVVIRHVSQPHFELTVRLQEHPAGTLVAWDQAFDDDAVAEAVRHIVVPANEQNLDRLSAEVASDALSAT</sequence>
<dbReference type="SUPFAM" id="SSF55961">
    <property type="entry name" value="Bet v1-like"/>
    <property type="match status" value="1"/>
</dbReference>
<evidence type="ECO:0000256" key="1">
    <source>
        <dbReference type="ARBA" id="ARBA00006817"/>
    </source>
</evidence>
<comment type="caution">
    <text evidence="3">The sequence shown here is derived from an EMBL/GenBank/DDBJ whole genome shotgun (WGS) entry which is preliminary data.</text>
</comment>
<evidence type="ECO:0000259" key="2">
    <source>
        <dbReference type="Pfam" id="PF08327"/>
    </source>
</evidence>
<reference evidence="3 4" key="1">
    <citation type="submission" date="2023-03" db="EMBL/GenBank/DDBJ databases">
        <title>Paludisphaera mucosa sp. nov. a novel planctomycete from northern fen.</title>
        <authorList>
            <person name="Ivanova A."/>
        </authorList>
    </citation>
    <scope>NUCLEOTIDE SEQUENCE [LARGE SCALE GENOMIC DNA]</scope>
    <source>
        <strain evidence="3 4">Pla2</strain>
    </source>
</reference>
<dbReference type="EMBL" id="JARRAG010000002">
    <property type="protein sequence ID" value="MDG3007444.1"/>
    <property type="molecule type" value="Genomic_DNA"/>
</dbReference>
<comment type="similarity">
    <text evidence="1">Belongs to the AHA1 family.</text>
</comment>
<gene>
    <name evidence="3" type="ORF">PZE19_27085</name>
</gene>
<dbReference type="Gene3D" id="3.30.530.20">
    <property type="match status" value="1"/>
</dbReference>
<keyword evidence="4" id="KW-1185">Reference proteome</keyword>
<dbReference type="RefSeq" id="WP_277863723.1">
    <property type="nucleotide sequence ID" value="NZ_JARRAG010000002.1"/>
</dbReference>